<dbReference type="SUPFAM" id="SSF48239">
    <property type="entry name" value="Terpenoid cyclases/Protein prenyltransferases"/>
    <property type="match status" value="1"/>
</dbReference>
<evidence type="ECO:0000256" key="2">
    <source>
        <dbReference type="ARBA" id="ARBA00022679"/>
    </source>
</evidence>
<comment type="caution">
    <text evidence="13">The sequence shown here is derived from an EMBL/GenBank/DDBJ whole genome shotgun (WGS) entry which is preliminary data.</text>
</comment>
<evidence type="ECO:0000313" key="14">
    <source>
        <dbReference type="Proteomes" id="UP000191518"/>
    </source>
</evidence>
<evidence type="ECO:0000256" key="8">
    <source>
        <dbReference type="PIRSR" id="PIRSR630616-2"/>
    </source>
</evidence>
<dbReference type="PANTHER" id="PTHR24350">
    <property type="entry name" value="SERINE/THREONINE-PROTEIN KINASE IAL-RELATED"/>
    <property type="match status" value="1"/>
</dbReference>
<evidence type="ECO:0000259" key="12">
    <source>
        <dbReference type="PROSITE" id="PS50011"/>
    </source>
</evidence>
<dbReference type="Pfam" id="PF00432">
    <property type="entry name" value="Prenyltrans"/>
    <property type="match status" value="1"/>
</dbReference>
<protein>
    <recommendedName>
        <fullName evidence="12">Protein kinase domain-containing protein</fullName>
    </recommendedName>
</protein>
<dbReference type="EMBL" id="MDYP01000041">
    <property type="protein sequence ID" value="OQE01754.1"/>
    <property type="molecule type" value="Genomic_DNA"/>
</dbReference>
<feature type="region of interest" description="Disordered" evidence="11">
    <location>
        <begin position="810"/>
        <end position="859"/>
    </location>
</feature>
<dbReference type="PROSITE" id="PS50011">
    <property type="entry name" value="PROTEIN_KINASE_DOM"/>
    <property type="match status" value="1"/>
</dbReference>
<keyword evidence="6 8" id="KW-0067">ATP-binding</keyword>
<dbReference type="CDD" id="cd14003">
    <property type="entry name" value="STKc_AMPK-like"/>
    <property type="match status" value="1"/>
</dbReference>
<dbReference type="InterPro" id="IPR030616">
    <property type="entry name" value="Aur-like"/>
</dbReference>
<evidence type="ECO:0000256" key="5">
    <source>
        <dbReference type="ARBA" id="ARBA00022777"/>
    </source>
</evidence>
<name>A0A1V6RJW8_9EURO</name>
<feature type="compositionally biased region" description="Polar residues" evidence="11">
    <location>
        <begin position="1036"/>
        <end position="1052"/>
    </location>
</feature>
<keyword evidence="4 8" id="KW-0547">Nucleotide-binding</keyword>
<feature type="region of interest" description="Disordered" evidence="11">
    <location>
        <begin position="1168"/>
        <end position="1248"/>
    </location>
</feature>
<gene>
    <name evidence="13" type="ORF">PENVUL_c041G03762</name>
</gene>
<dbReference type="InterPro" id="IPR017441">
    <property type="entry name" value="Protein_kinase_ATP_BS"/>
</dbReference>
<proteinExistence type="predicted"/>
<dbReference type="InterPro" id="IPR008271">
    <property type="entry name" value="Ser/Thr_kinase_AS"/>
</dbReference>
<dbReference type="GO" id="GO:0004674">
    <property type="term" value="F:protein serine/threonine kinase activity"/>
    <property type="evidence" value="ECO:0007669"/>
    <property type="project" value="UniProtKB-KW"/>
</dbReference>
<dbReference type="SMART" id="SM00220">
    <property type="entry name" value="S_TKc"/>
    <property type="match status" value="1"/>
</dbReference>
<keyword evidence="1" id="KW-0723">Serine/threonine-protein kinase</keyword>
<feature type="binding site" evidence="10">
    <location>
        <position position="447"/>
    </location>
    <ligand>
        <name>ATP</name>
        <dbReference type="ChEBI" id="CHEBI:30616"/>
    </ligand>
</feature>
<feature type="active site" description="Proton acceptor" evidence="7">
    <location>
        <position position="534"/>
    </location>
</feature>
<feature type="region of interest" description="Disordered" evidence="11">
    <location>
        <begin position="732"/>
        <end position="795"/>
    </location>
</feature>
<feature type="compositionally biased region" description="Basic residues" evidence="11">
    <location>
        <begin position="826"/>
        <end position="843"/>
    </location>
</feature>
<dbReference type="Pfam" id="PF00069">
    <property type="entry name" value="Pkinase"/>
    <property type="match status" value="1"/>
</dbReference>
<evidence type="ECO:0000313" key="13">
    <source>
        <dbReference type="EMBL" id="OQE01754.1"/>
    </source>
</evidence>
<evidence type="ECO:0000256" key="3">
    <source>
        <dbReference type="ARBA" id="ARBA00022737"/>
    </source>
</evidence>
<feature type="compositionally biased region" description="Basic and acidic residues" evidence="11">
    <location>
        <begin position="1239"/>
        <end position="1248"/>
    </location>
</feature>
<feature type="binding site" evidence="8">
    <location>
        <begin position="538"/>
        <end position="539"/>
    </location>
    <ligand>
        <name>ATP</name>
        <dbReference type="ChEBI" id="CHEBI:30616"/>
    </ligand>
</feature>
<dbReference type="InterPro" id="IPR000719">
    <property type="entry name" value="Prot_kinase_dom"/>
</dbReference>
<reference evidence="14" key="1">
    <citation type="journal article" date="2017" name="Nat. Microbiol.">
        <title>Global analysis of biosynthetic gene clusters reveals vast potential of secondary metabolite production in Penicillium species.</title>
        <authorList>
            <person name="Nielsen J.C."/>
            <person name="Grijseels S."/>
            <person name="Prigent S."/>
            <person name="Ji B."/>
            <person name="Dainat J."/>
            <person name="Nielsen K.F."/>
            <person name="Frisvad J.C."/>
            <person name="Workman M."/>
            <person name="Nielsen J."/>
        </authorList>
    </citation>
    <scope>NUCLEOTIDE SEQUENCE [LARGE SCALE GENOMIC DNA]</scope>
    <source>
        <strain evidence="14">IBT 29486</strain>
    </source>
</reference>
<dbReference type="Proteomes" id="UP000191518">
    <property type="component" value="Unassembled WGS sequence"/>
</dbReference>
<evidence type="ECO:0000256" key="7">
    <source>
        <dbReference type="PIRSR" id="PIRSR630616-1"/>
    </source>
</evidence>
<dbReference type="InterPro" id="IPR011009">
    <property type="entry name" value="Kinase-like_dom_sf"/>
</dbReference>
<dbReference type="InterPro" id="IPR008930">
    <property type="entry name" value="Terpenoid_cyclase/PrenylTrfase"/>
</dbReference>
<feature type="compositionally biased region" description="Low complexity" evidence="11">
    <location>
        <begin position="948"/>
        <end position="959"/>
    </location>
</feature>
<dbReference type="PROSITE" id="PS00108">
    <property type="entry name" value="PROTEIN_KINASE_ST"/>
    <property type="match status" value="1"/>
</dbReference>
<evidence type="ECO:0000256" key="6">
    <source>
        <dbReference type="ARBA" id="ARBA00022840"/>
    </source>
</evidence>
<evidence type="ECO:0000256" key="1">
    <source>
        <dbReference type="ARBA" id="ARBA00022527"/>
    </source>
</evidence>
<evidence type="ECO:0000256" key="9">
    <source>
        <dbReference type="PIRSR" id="PIRSR630616-3"/>
    </source>
</evidence>
<evidence type="ECO:0000256" key="10">
    <source>
        <dbReference type="PROSITE-ProRule" id="PRU10141"/>
    </source>
</evidence>
<dbReference type="Gene3D" id="1.50.10.20">
    <property type="match status" value="1"/>
</dbReference>
<dbReference type="GO" id="GO:0005524">
    <property type="term" value="F:ATP binding"/>
    <property type="evidence" value="ECO:0007669"/>
    <property type="project" value="UniProtKB-UniRule"/>
</dbReference>
<feature type="cross-link" description="Glycyl lysine isopeptide (Lys-Gly) (interchain with G-Cter in SUMO2)" evidence="9">
    <location>
        <position position="536"/>
    </location>
</feature>
<feature type="compositionally biased region" description="Polar residues" evidence="11">
    <location>
        <begin position="850"/>
        <end position="859"/>
    </location>
</feature>
<dbReference type="SUPFAM" id="SSF56112">
    <property type="entry name" value="Protein kinase-like (PK-like)"/>
    <property type="match status" value="1"/>
</dbReference>
<feature type="compositionally biased region" description="Acidic residues" evidence="11">
    <location>
        <begin position="1168"/>
        <end position="1188"/>
    </location>
</feature>
<keyword evidence="5" id="KW-0418">Kinase</keyword>
<keyword evidence="2" id="KW-0808">Transferase</keyword>
<feature type="region of interest" description="Disordered" evidence="11">
    <location>
        <begin position="892"/>
        <end position="1068"/>
    </location>
</feature>
<feature type="compositionally biased region" description="Basic and acidic residues" evidence="11">
    <location>
        <begin position="732"/>
        <end position="748"/>
    </location>
</feature>
<dbReference type="InterPro" id="IPR001330">
    <property type="entry name" value="Prenyltrans"/>
</dbReference>
<feature type="binding site" evidence="8">
    <location>
        <position position="443"/>
    </location>
    <ligand>
        <name>ATP</name>
        <dbReference type="ChEBI" id="CHEBI:30616"/>
    </ligand>
</feature>
<keyword evidence="14" id="KW-1185">Reference proteome</keyword>
<dbReference type="FunFam" id="1.10.510.10:FF:000434">
    <property type="entry name" value="Serine/threonine protein kinase"/>
    <property type="match status" value="1"/>
</dbReference>
<dbReference type="AlphaFoldDB" id="A0A1V6RJW8"/>
<evidence type="ECO:0000256" key="4">
    <source>
        <dbReference type="ARBA" id="ARBA00022741"/>
    </source>
</evidence>
<dbReference type="Gene3D" id="1.10.510.10">
    <property type="entry name" value="Transferase(Phosphotransferase) domain 1"/>
    <property type="match status" value="1"/>
</dbReference>
<feature type="compositionally biased region" description="Low complexity" evidence="11">
    <location>
        <begin position="1008"/>
        <end position="1017"/>
    </location>
</feature>
<dbReference type="STRING" id="29845.A0A1V6RJW8"/>
<dbReference type="PROSITE" id="PS00107">
    <property type="entry name" value="PROTEIN_KINASE_ATP"/>
    <property type="match status" value="1"/>
</dbReference>
<organism evidence="13 14">
    <name type="scientific">Penicillium vulpinum</name>
    <dbReference type="NCBI Taxonomy" id="29845"/>
    <lineage>
        <taxon>Eukaryota</taxon>
        <taxon>Fungi</taxon>
        <taxon>Dikarya</taxon>
        <taxon>Ascomycota</taxon>
        <taxon>Pezizomycotina</taxon>
        <taxon>Eurotiomycetes</taxon>
        <taxon>Eurotiomycetidae</taxon>
        <taxon>Eurotiales</taxon>
        <taxon>Aspergillaceae</taxon>
        <taxon>Penicillium</taxon>
    </lineage>
</organism>
<feature type="compositionally biased region" description="Polar residues" evidence="11">
    <location>
        <begin position="973"/>
        <end position="988"/>
    </location>
</feature>
<evidence type="ECO:0000256" key="11">
    <source>
        <dbReference type="SAM" id="MobiDB-lite"/>
    </source>
</evidence>
<accession>A0A1V6RJW8</accession>
<feature type="binding site" evidence="8">
    <location>
        <position position="552"/>
    </location>
    <ligand>
        <name>ATP</name>
        <dbReference type="ChEBI" id="CHEBI:30616"/>
    </ligand>
</feature>
<feature type="domain" description="Protein kinase" evidence="12">
    <location>
        <begin position="417"/>
        <end position="664"/>
    </location>
</feature>
<keyword evidence="3" id="KW-0677">Repeat</keyword>
<sequence length="1248" mass="138131">MTDPNPTFNTERHVKYYLRCLKTFLPSAYTSNDSNRMLLAYLTLSGLDVLGVLQSKTTPEERQGYIDWLYHCQVPSGGFRGFPGTDFGPGKRNKDNEAWDPANVPATFFALVNLLVLGDDLSRVKRRECLEWLPKVQRADGSFGEIIGPEGSVGGARDLRYCCCAAGIRYVLRGRNETALEGVTDIDVLGFISFIQGCQTYDGGMAESPFCGHTYCAVGSLDFVRRTSNDLKSVPLLSAGSNQFEALITWIASRQTAQLEEPEEDEDDDDGQLEVTETRSLDDRVHGLPNVQPIMADTISCAGFNGRCNKYADTCYSFWNGATLMMLDRYSVIDEVRNRRYLLEKTQHIVGGFGKAPGDPPDLLHSYFGMVSLAFQGEAGLSPVDPTMGSSERTLANSYNELLEEFSSKDLRTVGNYTLGRLIGKGSFGKVYLASHKLTNGSKVVLKSSSKEDTNLVREIHHHRQFLHPHIARLYEVVVTESLVWLVLEYCPGDELYNYLLRHGPLPVEKVKRIFTQLVGAVAYVHSKSCVHRDLKLENILLDKQENVKLCDFGFTREYEGKASYLQTFCGTICYSAPEMLKGEKYAGEKVDVWSLGIILYALLAGELPYDDDDDQITKKRILSDEPAFNDKFTDDAKALINLLLSKRPLIRPSLDEILAHPFLAEHAPEQLAILKIPRPSPFTTPLEKTTLQRMKSAGVNIDEVIENVLAQRCDPLAGWWALLIEKEQRKEIKRERKRRERDVEAKNMRRLSAASSRLEKRSSALMEVAEEGSGLQDRGRRDRRSLPSQLAVPDLPALPEPLPVFPIEVTTPPLPLDKDSIRSHNSTRRRPVPPPKDRRRSRPSILHVSASQPELTQHQGIFRRRTSRRHQYPILSQLASLKHWFVESAKRARSPHAKSTGSRKFLSDKLSPAKSQDTGKKSVALSSPASEIAGDDVATPTQVKRISNASSLAPSSASYRQNRHSYPRQPRPLSTSHNSHRNSLSPSPITPRGSYRRSSAGLRGRKSTSSSVSSIRSIHHTRAHSKASSISSNSVDTITTPTGRASKSPHSSIKVLPTTPGASSRFPSNIRLVRGPGGTPREIGNLGSSVSSSFNEAAPAPLLYSPSSSLVFARRKRSLFKGPMIHTTNLMVSGGIVNSPVPGEPVNASSIDVIAGRPVARKSRIIEEDEDFEEMEEDIEEVDEFDEPGTPGYIVTPDGNPGDEPSSPSSGRTPFAPISNHETSPLRPPRSSSLRSPSDADKIGSPE</sequence>